<dbReference type="Proteomes" id="UP000753219">
    <property type="component" value="Unassembled WGS sequence"/>
</dbReference>
<dbReference type="PROSITE" id="PS51093">
    <property type="entry name" value="PTS_EIIA_TYPE_1"/>
    <property type="match status" value="1"/>
</dbReference>
<dbReference type="InterPro" id="IPR001127">
    <property type="entry name" value="PTS_EIIA_1_perm"/>
</dbReference>
<dbReference type="GO" id="GO:0016301">
    <property type="term" value="F:kinase activity"/>
    <property type="evidence" value="ECO:0007669"/>
    <property type="project" value="UniProtKB-KW"/>
</dbReference>
<sequence>MFFSKKKKGNVVEILAPVDGDAVPLEDVRDQVIAQGLMGEGIAIDPINETVFAPCEGEITHISEQEHVIGMCCENGSNILIHVGINTGELHGEGFEILTRVNDYVYAGTPLLSFDLAYIKEKGLCPYVITVSPKNEKYDVSIELDHGEVQANESVIFMIDEAYSNR</sequence>
<organism evidence="8 9">
    <name type="scientific">Amedibacillus dolichus</name>
    <dbReference type="NCBI Taxonomy" id="31971"/>
    <lineage>
        <taxon>Bacteria</taxon>
        <taxon>Bacillati</taxon>
        <taxon>Bacillota</taxon>
        <taxon>Erysipelotrichia</taxon>
        <taxon>Erysipelotrichales</taxon>
        <taxon>Erysipelotrichaceae</taxon>
        <taxon>Amedibacillus</taxon>
    </lineage>
</organism>
<keyword evidence="4" id="KW-0808">Transferase</keyword>
<evidence type="ECO:0000256" key="1">
    <source>
        <dbReference type="ARBA" id="ARBA00004496"/>
    </source>
</evidence>
<dbReference type="PANTHER" id="PTHR45008:SF1">
    <property type="entry name" value="PTS SYSTEM GLUCOSE-SPECIFIC EIIA COMPONENT"/>
    <property type="match status" value="1"/>
</dbReference>
<evidence type="ECO:0000313" key="9">
    <source>
        <dbReference type="Proteomes" id="UP000753219"/>
    </source>
</evidence>
<evidence type="ECO:0000256" key="2">
    <source>
        <dbReference type="ARBA" id="ARBA00022448"/>
    </source>
</evidence>
<keyword evidence="2" id="KW-0813">Transport</keyword>
<evidence type="ECO:0000256" key="4">
    <source>
        <dbReference type="ARBA" id="ARBA00022679"/>
    </source>
</evidence>
<dbReference type="InterPro" id="IPR050890">
    <property type="entry name" value="PTS_EIIA_component"/>
</dbReference>
<feature type="domain" description="PTS EIIA type-1" evidence="7">
    <location>
        <begin position="30"/>
        <end position="134"/>
    </location>
</feature>
<evidence type="ECO:0000313" key="8">
    <source>
        <dbReference type="EMBL" id="MBS4884908.1"/>
    </source>
</evidence>
<comment type="caution">
    <text evidence="8">The sequence shown here is derived from an EMBL/GenBank/DDBJ whole genome shotgun (WGS) entry which is preliminary data.</text>
</comment>
<dbReference type="PANTHER" id="PTHR45008">
    <property type="entry name" value="PTS SYSTEM GLUCOSE-SPECIFIC EIIA COMPONENT"/>
    <property type="match status" value="1"/>
</dbReference>
<evidence type="ECO:0000256" key="3">
    <source>
        <dbReference type="ARBA" id="ARBA00022597"/>
    </source>
</evidence>
<keyword evidence="6" id="KW-0418">Kinase</keyword>
<dbReference type="GO" id="GO:0005737">
    <property type="term" value="C:cytoplasm"/>
    <property type="evidence" value="ECO:0007669"/>
    <property type="project" value="UniProtKB-SubCell"/>
</dbReference>
<protein>
    <submittedName>
        <fullName evidence="8">PTS glucose transporter subunit IIA</fullName>
    </submittedName>
</protein>
<keyword evidence="5" id="KW-0598">Phosphotransferase system</keyword>
<gene>
    <name evidence="8" type="ORF">KHZ85_09115</name>
</gene>
<dbReference type="InterPro" id="IPR011055">
    <property type="entry name" value="Dup_hybrid_motif"/>
</dbReference>
<dbReference type="NCBIfam" id="TIGR00830">
    <property type="entry name" value="PTBA"/>
    <property type="match status" value="1"/>
</dbReference>
<accession>A0A943A054</accession>
<dbReference type="RefSeq" id="WP_278640687.1">
    <property type="nucleotide sequence ID" value="NZ_CAUFDR010000049.1"/>
</dbReference>
<name>A0A943A054_9FIRM</name>
<evidence type="ECO:0000259" key="7">
    <source>
        <dbReference type="PROSITE" id="PS51093"/>
    </source>
</evidence>
<comment type="subcellular location">
    <subcellularLocation>
        <location evidence="1">Cytoplasm</location>
    </subcellularLocation>
</comment>
<dbReference type="AlphaFoldDB" id="A0A943A054"/>
<dbReference type="SUPFAM" id="SSF51261">
    <property type="entry name" value="Duplicated hybrid motif"/>
    <property type="match status" value="1"/>
</dbReference>
<dbReference type="EMBL" id="JAGZMZ010000028">
    <property type="protein sequence ID" value="MBS4884908.1"/>
    <property type="molecule type" value="Genomic_DNA"/>
</dbReference>
<evidence type="ECO:0000256" key="6">
    <source>
        <dbReference type="ARBA" id="ARBA00022777"/>
    </source>
</evidence>
<dbReference type="Pfam" id="PF00358">
    <property type="entry name" value="PTS_EIIA_1"/>
    <property type="match status" value="1"/>
</dbReference>
<dbReference type="GO" id="GO:0009401">
    <property type="term" value="P:phosphoenolpyruvate-dependent sugar phosphotransferase system"/>
    <property type="evidence" value="ECO:0007669"/>
    <property type="project" value="UniProtKB-KW"/>
</dbReference>
<reference evidence="8" key="1">
    <citation type="submission" date="2021-02" db="EMBL/GenBank/DDBJ databases">
        <title>Infant gut strain persistence is associated with maternal origin, phylogeny, and functional potential including surface adhesion and iron acquisition.</title>
        <authorList>
            <person name="Lou Y.C."/>
        </authorList>
    </citation>
    <scope>NUCLEOTIDE SEQUENCE</scope>
    <source>
        <strain evidence="8">L3_108_103G1_dasL3_108_103G1_concoct_2</strain>
    </source>
</reference>
<evidence type="ECO:0000256" key="5">
    <source>
        <dbReference type="ARBA" id="ARBA00022683"/>
    </source>
</evidence>
<keyword evidence="3 8" id="KW-0762">Sugar transport</keyword>
<proteinExistence type="predicted"/>
<dbReference type="Gene3D" id="2.70.70.10">
    <property type="entry name" value="Glucose Permease (Domain IIA)"/>
    <property type="match status" value="1"/>
</dbReference>